<dbReference type="AlphaFoldDB" id="A0A1L6MW43"/>
<gene>
    <name evidence="1" type="ORF">BCY86_03065</name>
</gene>
<name>A0A1L6MW43_9BACT</name>
<organism evidence="1 2">
    <name type="scientific">Pajaroellobacter abortibovis</name>
    <dbReference type="NCBI Taxonomy" id="1882918"/>
    <lineage>
        <taxon>Bacteria</taxon>
        <taxon>Pseudomonadati</taxon>
        <taxon>Myxococcota</taxon>
        <taxon>Polyangia</taxon>
        <taxon>Polyangiales</taxon>
        <taxon>Polyangiaceae</taxon>
    </lineage>
</organism>
<dbReference type="Proteomes" id="UP000185544">
    <property type="component" value="Chromosome"/>
</dbReference>
<dbReference type="KEGG" id="pabo:BCY86_03065"/>
<keyword evidence="2" id="KW-1185">Reference proteome</keyword>
<dbReference type="EMBL" id="CP016908">
    <property type="protein sequence ID" value="APR99769.1"/>
    <property type="molecule type" value="Genomic_DNA"/>
</dbReference>
<proteinExistence type="predicted"/>
<evidence type="ECO:0000313" key="2">
    <source>
        <dbReference type="Proteomes" id="UP000185544"/>
    </source>
</evidence>
<evidence type="ECO:0000313" key="1">
    <source>
        <dbReference type="EMBL" id="APR99769.1"/>
    </source>
</evidence>
<reference evidence="1 2" key="1">
    <citation type="submission" date="2016-08" db="EMBL/GenBank/DDBJ databases">
        <title>Identification and validation of antigenic proteins from Pajaroellobacter abortibovis using de-novo genome sequence assembly and reverse vaccinology.</title>
        <authorList>
            <person name="Welly B.T."/>
            <person name="Miller M.R."/>
            <person name="Stott J.L."/>
            <person name="Blanchard M.T."/>
            <person name="Islas-Trejo A.D."/>
            <person name="O'Rourke S.M."/>
            <person name="Young A.E."/>
            <person name="Medrano J.F."/>
            <person name="Van Eenennaam A.L."/>
        </authorList>
    </citation>
    <scope>NUCLEOTIDE SEQUENCE [LARGE SCALE GENOMIC DNA]</scope>
    <source>
        <strain evidence="1 2">BTF92-0548A/99-0131</strain>
    </source>
</reference>
<sequence length="72" mass="8143">MLYEPGTEVPTLHPPPVSFCKQIQALSLSQTAVSILLYLHRVTSHWLQQKPHKQSGNIPFPFLEIALIVPRV</sequence>
<accession>A0A1L6MW43</accession>
<protein>
    <submittedName>
        <fullName evidence="1">Uncharacterized protein</fullName>
    </submittedName>
</protein>